<dbReference type="SUPFAM" id="SSF48371">
    <property type="entry name" value="ARM repeat"/>
    <property type="match status" value="1"/>
</dbReference>
<evidence type="ECO:0000256" key="3">
    <source>
        <dbReference type="ARBA" id="ARBA00008845"/>
    </source>
</evidence>
<dbReference type="PANTHER" id="PTHR13129:SF4">
    <property type="entry name" value="DDB1- AND CUL4-ASSOCIATED FACTOR 1"/>
    <property type="match status" value="1"/>
</dbReference>
<dbReference type="Proteomes" id="UP000694941">
    <property type="component" value="Unplaced"/>
</dbReference>
<feature type="compositionally biased region" description="Acidic residues" evidence="6">
    <location>
        <begin position="1169"/>
        <end position="1209"/>
    </location>
</feature>
<evidence type="ECO:0000256" key="1">
    <source>
        <dbReference type="ARBA" id="ARBA00004123"/>
    </source>
</evidence>
<keyword evidence="7" id="KW-1185">Reference proteome</keyword>
<sequence length="1256" mass="141399">MHVGYHNFNNLNSVMKERDLHVVIDQSLQPCKQCAVASGRAHPECTLGLLLKALLKNDDFMNKLVSNYIIHRENRELNTVACRLLLDILPGLETAVIFQDTEGLVQRLFHWAEKAPVPLQSYATGLLAASMEIQENAANFREQNSHLVPLMLDRLHELSAQQKKRKEMQMIADKPFAHLNRESKDGEAFSDAKEKSQNLPSQDTSPSSKKNIGLSPSSAPVSLATSEHAAGFSASLGECSNSSWADLEPYMIGSFQMFPLTLEMQQRFILQYLTPIGEYQDLLSYVFEHNAMSLILHYINLKEISDVRLAFEALKYLAALLCHKKFSIEFINVGGLQKLLQVYRPSVAATGVSVCLYYLAYSEDAMERVCLLPQHVLSELVRYSLWLLECSHDSSRYNATMFFSLSFAFRVILDLFDAQDGLRKLFNVMSTLDILVVDPNAQPLLNDEQVFASRQAARHVCVALKRYYEAHLGIEAERQRRSHSRSEGGSLQPTVPPYKAARFSSEAIQENIDALMELMPLRMRWQPVDELLRLGGIPLLLQLIAMSYEWNYSGRAETVRSALDVLTVCSVTPKAQLALCESVHMADNQNTVGMSIVLACAKGERISDPDVQRSALNVIINCVCGPVSRLGGTVGRIIGGNTKKKSAMRSGEDLLSKMWNCVRVNNGIMILLNLLTVKAPITDADSIRTLACKALCGLARSETFKQIIGKLPLLTSGQLQVLMREPVLQDKRQEHVKFCKHCVELIERVTGAPLTTGIESSIAKINKAEVVAQTRIIYNDKELLQLIHQHLLSKGLLESATVLHKEAGLPSAIPRPLTTPSSKIMNTPPTTSKLIHPKYGGHDGARLNRNFIYSRFRPVRAYRDSEGTSYFTCCAFSPCDQFLFLGTYAGELKVYNIHTGTEEATYICHESEVIHCEPSKDGKLLLTSSFWRPPLSALWTFTDVFEIKHSFEEDCYVEFSKQSQDRIIGTKYERANIYDLATGQLLQTLRDPDLSNNYTKNRATFDPTDELVLSDGVLWDVRGGTVIHKFDKFNSHINGVFHPNGLEIISNSEIWDLRTFHLLHTVPALDQCQITFNHTGDVIYGAMLEEESDIDEDQMKSSFGSSFRTFNGTDYSSIATIDIKKNIFDLATDQSDCFLAVVENQRGRDDFSTSENICRLYEVGRRREEDDEEEEDEEDSDELDEDDSDDDDDDDDDDDAEDEDLENEGDQEHENGNNRSDRENRDDDDEMAVISLSEDDSDDNDETDVLFSLRTI</sequence>
<dbReference type="InterPro" id="IPR016024">
    <property type="entry name" value="ARM-type_fold"/>
</dbReference>
<dbReference type="Gene3D" id="2.130.10.10">
    <property type="entry name" value="YVTN repeat-like/Quinoprotein amine dehydrogenase"/>
    <property type="match status" value="1"/>
</dbReference>
<feature type="compositionally biased region" description="Basic and acidic residues" evidence="6">
    <location>
        <begin position="1210"/>
        <end position="1225"/>
    </location>
</feature>
<protein>
    <submittedName>
        <fullName evidence="8">DDB1- and CUL4-associated factor 1-like</fullName>
    </submittedName>
</protein>
<feature type="region of interest" description="Disordered" evidence="6">
    <location>
        <begin position="817"/>
        <end position="838"/>
    </location>
</feature>
<evidence type="ECO:0000256" key="6">
    <source>
        <dbReference type="SAM" id="MobiDB-lite"/>
    </source>
</evidence>
<comment type="similarity">
    <text evidence="3">Belongs to the VPRBP/DCAF1 family.</text>
</comment>
<organism evidence="7 8">
    <name type="scientific">Limulus polyphemus</name>
    <name type="common">Atlantic horseshoe crab</name>
    <dbReference type="NCBI Taxonomy" id="6850"/>
    <lineage>
        <taxon>Eukaryota</taxon>
        <taxon>Metazoa</taxon>
        <taxon>Ecdysozoa</taxon>
        <taxon>Arthropoda</taxon>
        <taxon>Chelicerata</taxon>
        <taxon>Merostomata</taxon>
        <taxon>Xiphosura</taxon>
        <taxon>Limulidae</taxon>
        <taxon>Limulus</taxon>
    </lineage>
</organism>
<dbReference type="RefSeq" id="XP_022253323.1">
    <property type="nucleotide sequence ID" value="XM_022397615.1"/>
</dbReference>
<feature type="compositionally biased region" description="Acidic residues" evidence="6">
    <location>
        <begin position="1226"/>
        <end position="1248"/>
    </location>
</feature>
<evidence type="ECO:0000256" key="2">
    <source>
        <dbReference type="ARBA" id="ARBA00004906"/>
    </source>
</evidence>
<comment type="subcellular location">
    <subcellularLocation>
        <location evidence="1">Nucleus</location>
    </subcellularLocation>
</comment>
<dbReference type="SMART" id="SM00667">
    <property type="entry name" value="LisH"/>
    <property type="match status" value="1"/>
</dbReference>
<dbReference type="PANTHER" id="PTHR13129">
    <property type="entry name" value="VPRBP PROTEIN-RELATED"/>
    <property type="match status" value="1"/>
</dbReference>
<dbReference type="InterPro" id="IPR011989">
    <property type="entry name" value="ARM-like"/>
</dbReference>
<name>A0ABM1TBR7_LIMPO</name>
<evidence type="ECO:0000256" key="4">
    <source>
        <dbReference type="ARBA" id="ARBA00022786"/>
    </source>
</evidence>
<dbReference type="InterPro" id="IPR015943">
    <property type="entry name" value="WD40/YVTN_repeat-like_dom_sf"/>
</dbReference>
<evidence type="ECO:0000313" key="8">
    <source>
        <dbReference type="RefSeq" id="XP_022253323.1"/>
    </source>
</evidence>
<feature type="region of interest" description="Disordered" evidence="6">
    <location>
        <begin position="183"/>
        <end position="219"/>
    </location>
</feature>
<dbReference type="InterPro" id="IPR006594">
    <property type="entry name" value="LisH"/>
</dbReference>
<feature type="compositionally biased region" description="Polar residues" evidence="6">
    <location>
        <begin position="197"/>
        <end position="219"/>
    </location>
</feature>
<keyword evidence="4" id="KW-0833">Ubl conjugation pathway</keyword>
<feature type="compositionally biased region" description="Basic and acidic residues" evidence="6">
    <location>
        <begin position="183"/>
        <end position="196"/>
    </location>
</feature>
<dbReference type="PROSITE" id="PS50896">
    <property type="entry name" value="LISH"/>
    <property type="match status" value="1"/>
</dbReference>
<reference evidence="8" key="1">
    <citation type="submission" date="2025-08" db="UniProtKB">
        <authorList>
            <consortium name="RefSeq"/>
        </authorList>
    </citation>
    <scope>IDENTIFICATION</scope>
    <source>
        <tissue evidence="8">Muscle</tissue>
    </source>
</reference>
<feature type="compositionally biased region" description="Polar residues" evidence="6">
    <location>
        <begin position="818"/>
        <end position="833"/>
    </location>
</feature>
<feature type="region of interest" description="Disordered" evidence="6">
    <location>
        <begin position="1165"/>
        <end position="1256"/>
    </location>
</feature>
<dbReference type="InterPro" id="IPR036322">
    <property type="entry name" value="WD40_repeat_dom_sf"/>
</dbReference>
<accession>A0ABM1TBR7</accession>
<dbReference type="SUPFAM" id="SSF50978">
    <property type="entry name" value="WD40 repeat-like"/>
    <property type="match status" value="1"/>
</dbReference>
<gene>
    <name evidence="8" type="primary">LOC106469180</name>
</gene>
<proteinExistence type="inferred from homology"/>
<dbReference type="Gene3D" id="1.25.10.10">
    <property type="entry name" value="Leucine-rich Repeat Variant"/>
    <property type="match status" value="1"/>
</dbReference>
<dbReference type="InterPro" id="IPR033270">
    <property type="entry name" value="VPRBP/DCAF1"/>
</dbReference>
<keyword evidence="5" id="KW-0539">Nucleus</keyword>
<dbReference type="GeneID" id="106469180"/>
<evidence type="ECO:0000256" key="5">
    <source>
        <dbReference type="ARBA" id="ARBA00023242"/>
    </source>
</evidence>
<evidence type="ECO:0000313" key="7">
    <source>
        <dbReference type="Proteomes" id="UP000694941"/>
    </source>
</evidence>
<comment type="pathway">
    <text evidence="2">Protein modification; protein ubiquitination.</text>
</comment>